<evidence type="ECO:0000256" key="4">
    <source>
        <dbReference type="PROSITE-ProRule" id="PRU01248"/>
    </source>
</evidence>
<evidence type="ECO:0000259" key="6">
    <source>
        <dbReference type="PROSITE" id="PS51900"/>
    </source>
</evidence>
<keyword evidence="8" id="KW-1185">Reference proteome</keyword>
<evidence type="ECO:0000313" key="8">
    <source>
        <dbReference type="Proteomes" id="UP001597085"/>
    </source>
</evidence>
<evidence type="ECO:0000256" key="1">
    <source>
        <dbReference type="ARBA" id="ARBA00022908"/>
    </source>
</evidence>
<dbReference type="RefSeq" id="WP_390278746.1">
    <property type="nucleotide sequence ID" value="NZ_JBHUDK010000028.1"/>
</dbReference>
<comment type="caution">
    <text evidence="7">The sequence shown here is derived from an EMBL/GenBank/DDBJ whole genome shotgun (WGS) entry which is preliminary data.</text>
</comment>
<gene>
    <name evidence="7" type="ORF">ACFSBX_18900</name>
</gene>
<name>A0ABD6CSC1_9EURY</name>
<dbReference type="InterPro" id="IPR011010">
    <property type="entry name" value="DNA_brk_join_enz"/>
</dbReference>
<dbReference type="GO" id="GO:0003677">
    <property type="term" value="F:DNA binding"/>
    <property type="evidence" value="ECO:0007669"/>
    <property type="project" value="UniProtKB-UniRule"/>
</dbReference>
<dbReference type="Gene3D" id="1.10.443.10">
    <property type="entry name" value="Intergrase catalytic core"/>
    <property type="match status" value="1"/>
</dbReference>
<dbReference type="Gene3D" id="1.10.150.130">
    <property type="match status" value="1"/>
</dbReference>
<organism evidence="7 8">
    <name type="scientific">Halobellus rarus</name>
    <dbReference type="NCBI Taxonomy" id="1126237"/>
    <lineage>
        <taxon>Archaea</taxon>
        <taxon>Methanobacteriati</taxon>
        <taxon>Methanobacteriota</taxon>
        <taxon>Stenosarchaea group</taxon>
        <taxon>Halobacteria</taxon>
        <taxon>Halobacteriales</taxon>
        <taxon>Haloferacaceae</taxon>
        <taxon>Halobellus</taxon>
    </lineage>
</organism>
<dbReference type="SUPFAM" id="SSF56349">
    <property type="entry name" value="DNA breaking-rejoining enzymes"/>
    <property type="match status" value="1"/>
</dbReference>
<dbReference type="Proteomes" id="UP001597085">
    <property type="component" value="Unassembled WGS sequence"/>
</dbReference>
<dbReference type="AlphaFoldDB" id="A0ABD6CSC1"/>
<protein>
    <submittedName>
        <fullName evidence="7">Tyrosine-type recombinase/integrase</fullName>
    </submittedName>
</protein>
<dbReference type="EMBL" id="JBHUDK010000028">
    <property type="protein sequence ID" value="MFD1601006.1"/>
    <property type="molecule type" value="Genomic_DNA"/>
</dbReference>
<dbReference type="PROSITE" id="PS51900">
    <property type="entry name" value="CB"/>
    <property type="match status" value="1"/>
</dbReference>
<dbReference type="CDD" id="cd00397">
    <property type="entry name" value="DNA_BRE_C"/>
    <property type="match status" value="1"/>
</dbReference>
<evidence type="ECO:0000256" key="2">
    <source>
        <dbReference type="ARBA" id="ARBA00023125"/>
    </source>
</evidence>
<accession>A0ABD6CSC1</accession>
<keyword evidence="1" id="KW-0229">DNA integration</keyword>
<reference evidence="7 8" key="1">
    <citation type="journal article" date="2019" name="Int. J. Syst. Evol. Microbiol.">
        <title>The Global Catalogue of Microorganisms (GCM) 10K type strain sequencing project: providing services to taxonomists for standard genome sequencing and annotation.</title>
        <authorList>
            <consortium name="The Broad Institute Genomics Platform"/>
            <consortium name="The Broad Institute Genome Sequencing Center for Infectious Disease"/>
            <person name="Wu L."/>
            <person name="Ma J."/>
        </authorList>
    </citation>
    <scope>NUCLEOTIDE SEQUENCE [LARGE SCALE GENOMIC DNA]</scope>
    <source>
        <strain evidence="7 8">CGMCC 1.12121</strain>
    </source>
</reference>
<feature type="region of interest" description="Disordered" evidence="5">
    <location>
        <begin position="188"/>
        <end position="207"/>
    </location>
</feature>
<dbReference type="InterPro" id="IPR050090">
    <property type="entry name" value="Tyrosine_recombinase_XerCD"/>
</dbReference>
<keyword evidence="2 4" id="KW-0238">DNA-binding</keyword>
<sequence length="351" mass="40673">MGSDDLEPITPDAALDYYLDTRRYDLAEDTYSTHRYRLKSFVRWLRSEEYGDGEITNMNDVDLRTIHAFRVFKREENFPDVEPCNAMTMQGQVSTLRAFLRTIAGIDAVPEELPERVMLPRVDGDEEVDETILSAERARTILEHLIQWEYATTHHVAFLLLWRTSCRLGDLRALDLDDFDREEGALSFRHRPSTGTPLKNKSNGERDVSLKPHVVEIVEDYVDGPHREDVRDKYAREPLLPTQHGRPATNTIRTWIYKWTQPCRVGEPCPEGRDPEECEATDHRHITTCPVNVSPHPIRAGSITAHRDAGTPREVVSDRGDVSEQILEKHYDQASERDRMRRRREYIPDNL</sequence>
<dbReference type="InterPro" id="IPR010998">
    <property type="entry name" value="Integrase_recombinase_N"/>
</dbReference>
<dbReference type="InterPro" id="IPR044068">
    <property type="entry name" value="CB"/>
</dbReference>
<feature type="domain" description="Core-binding (CB)" evidence="6">
    <location>
        <begin position="9"/>
        <end position="104"/>
    </location>
</feature>
<evidence type="ECO:0000256" key="5">
    <source>
        <dbReference type="SAM" id="MobiDB-lite"/>
    </source>
</evidence>
<evidence type="ECO:0000313" key="7">
    <source>
        <dbReference type="EMBL" id="MFD1601006.1"/>
    </source>
</evidence>
<proteinExistence type="predicted"/>
<dbReference type="GO" id="GO:0006310">
    <property type="term" value="P:DNA recombination"/>
    <property type="evidence" value="ECO:0007669"/>
    <property type="project" value="UniProtKB-KW"/>
</dbReference>
<evidence type="ECO:0000256" key="3">
    <source>
        <dbReference type="ARBA" id="ARBA00023172"/>
    </source>
</evidence>
<dbReference type="InterPro" id="IPR013762">
    <property type="entry name" value="Integrase-like_cat_sf"/>
</dbReference>
<dbReference type="PANTHER" id="PTHR30349">
    <property type="entry name" value="PHAGE INTEGRASE-RELATED"/>
    <property type="match status" value="1"/>
</dbReference>
<dbReference type="GO" id="GO:0015074">
    <property type="term" value="P:DNA integration"/>
    <property type="evidence" value="ECO:0007669"/>
    <property type="project" value="UniProtKB-KW"/>
</dbReference>
<dbReference type="PANTHER" id="PTHR30349:SF41">
    <property type="entry name" value="INTEGRASE_RECOMBINASE PROTEIN MJ0367-RELATED"/>
    <property type="match status" value="1"/>
</dbReference>
<keyword evidence="3" id="KW-0233">DNA recombination</keyword>